<dbReference type="Proteomes" id="UP000502297">
    <property type="component" value="Chromosome"/>
</dbReference>
<dbReference type="PROSITE" id="PS51197">
    <property type="entry name" value="HTH_RRF2_2"/>
    <property type="match status" value="1"/>
</dbReference>
<dbReference type="SUPFAM" id="SSF46785">
    <property type="entry name" value="Winged helix' DNA-binding domain"/>
    <property type="match status" value="1"/>
</dbReference>
<dbReference type="Pfam" id="PF02082">
    <property type="entry name" value="Rrf2"/>
    <property type="match status" value="1"/>
</dbReference>
<dbReference type="GO" id="GO:0003677">
    <property type="term" value="F:DNA binding"/>
    <property type="evidence" value="ECO:0007669"/>
    <property type="project" value="UniProtKB-KW"/>
</dbReference>
<keyword evidence="3" id="KW-1185">Reference proteome</keyword>
<proteinExistence type="predicted"/>
<evidence type="ECO:0000256" key="1">
    <source>
        <dbReference type="ARBA" id="ARBA00023125"/>
    </source>
</evidence>
<dbReference type="GO" id="GO:0005829">
    <property type="term" value="C:cytosol"/>
    <property type="evidence" value="ECO:0007669"/>
    <property type="project" value="TreeGrafter"/>
</dbReference>
<dbReference type="RefSeq" id="WP_166221673.1">
    <property type="nucleotide sequence ID" value="NZ_CP049801.1"/>
</dbReference>
<organism evidence="2 3">
    <name type="scientific">Acinetobacter shaoyimingii</name>
    <dbReference type="NCBI Taxonomy" id="2715164"/>
    <lineage>
        <taxon>Bacteria</taxon>
        <taxon>Pseudomonadati</taxon>
        <taxon>Pseudomonadota</taxon>
        <taxon>Gammaproteobacteria</taxon>
        <taxon>Moraxellales</taxon>
        <taxon>Moraxellaceae</taxon>
        <taxon>Acinetobacter</taxon>
    </lineage>
</organism>
<gene>
    <name evidence="2" type="ORF">G8E00_02075</name>
</gene>
<name>A0A6G8RSD2_9GAMM</name>
<sequence>MQLNKFSDYALRVLMYISQDRDTPYTIAEIAENLQVSENHLVKIVHFMAKQEWIITTRGKGGGMRLNPNSLTLKLGVIVRILEGNTQIVECNTPPCVLRNHCGLKGILDQAVEQFYQTLDQYTLQQVLARSPQHSVSSQSPIPLLNL</sequence>
<dbReference type="Gene3D" id="1.10.10.10">
    <property type="entry name" value="Winged helix-like DNA-binding domain superfamily/Winged helix DNA-binding domain"/>
    <property type="match status" value="1"/>
</dbReference>
<dbReference type="GO" id="GO:0003700">
    <property type="term" value="F:DNA-binding transcription factor activity"/>
    <property type="evidence" value="ECO:0007669"/>
    <property type="project" value="TreeGrafter"/>
</dbReference>
<dbReference type="InterPro" id="IPR000944">
    <property type="entry name" value="Tscrpt_reg_Rrf2"/>
</dbReference>
<evidence type="ECO:0000313" key="3">
    <source>
        <dbReference type="Proteomes" id="UP000502297"/>
    </source>
</evidence>
<keyword evidence="1" id="KW-0238">DNA-binding</keyword>
<dbReference type="KEGG" id="asha:G8E00_02075"/>
<dbReference type="InterPro" id="IPR036390">
    <property type="entry name" value="WH_DNA-bd_sf"/>
</dbReference>
<protein>
    <submittedName>
        <fullName evidence="2">Rrf2 family transcriptional regulator</fullName>
    </submittedName>
</protein>
<dbReference type="AlphaFoldDB" id="A0A6G8RSD2"/>
<reference evidence="2 3" key="1">
    <citation type="submission" date="2020-03" db="EMBL/GenBank/DDBJ databases">
        <authorList>
            <person name="Zhu W."/>
        </authorList>
    </citation>
    <scope>NUCLEOTIDE SEQUENCE [LARGE SCALE GENOMIC DNA]</scope>
    <source>
        <strain evidence="2 3">323-1</strain>
    </source>
</reference>
<dbReference type="PANTHER" id="PTHR33221:SF4">
    <property type="entry name" value="HTH-TYPE TRANSCRIPTIONAL REPRESSOR NSRR"/>
    <property type="match status" value="1"/>
</dbReference>
<dbReference type="NCBIfam" id="TIGR00738">
    <property type="entry name" value="rrf2_super"/>
    <property type="match status" value="1"/>
</dbReference>
<dbReference type="PANTHER" id="PTHR33221">
    <property type="entry name" value="WINGED HELIX-TURN-HELIX TRANSCRIPTIONAL REGULATOR, RRF2 FAMILY"/>
    <property type="match status" value="1"/>
</dbReference>
<evidence type="ECO:0000313" key="2">
    <source>
        <dbReference type="EMBL" id="QIO04836.1"/>
    </source>
</evidence>
<dbReference type="InterPro" id="IPR036388">
    <property type="entry name" value="WH-like_DNA-bd_sf"/>
</dbReference>
<dbReference type="EMBL" id="CP049801">
    <property type="protein sequence ID" value="QIO04836.1"/>
    <property type="molecule type" value="Genomic_DNA"/>
</dbReference>
<accession>A0A6G8RSD2</accession>